<reference evidence="2" key="2">
    <citation type="submission" date="2021-04" db="EMBL/GenBank/DDBJ databases">
        <authorList>
            <person name="Gilroy R."/>
        </authorList>
    </citation>
    <scope>NUCLEOTIDE SEQUENCE</scope>
    <source>
        <strain evidence="2">ChiHjej13B12-4958</strain>
    </source>
</reference>
<dbReference type="Proteomes" id="UP000823858">
    <property type="component" value="Unassembled WGS sequence"/>
</dbReference>
<dbReference type="PANTHER" id="PTHR30543:SF21">
    <property type="entry name" value="NAD(P)H-DEPENDENT FMN REDUCTASE LOT6"/>
    <property type="match status" value="1"/>
</dbReference>
<name>A0A9D2QAJ0_9CORY</name>
<feature type="domain" description="NADPH-dependent FMN reductase-like" evidence="1">
    <location>
        <begin position="10"/>
        <end position="158"/>
    </location>
</feature>
<gene>
    <name evidence="2" type="ORF">H9751_00090</name>
</gene>
<protein>
    <submittedName>
        <fullName evidence="2">NAD(P)H-dependent oxidoreductase</fullName>
    </submittedName>
</protein>
<proteinExistence type="predicted"/>
<dbReference type="InterPro" id="IPR050712">
    <property type="entry name" value="NAD(P)H-dep_reductase"/>
</dbReference>
<evidence type="ECO:0000259" key="1">
    <source>
        <dbReference type="Pfam" id="PF03358"/>
    </source>
</evidence>
<dbReference type="EMBL" id="DWVP01000001">
    <property type="protein sequence ID" value="HJC83964.1"/>
    <property type="molecule type" value="Genomic_DNA"/>
</dbReference>
<dbReference type="Pfam" id="PF03358">
    <property type="entry name" value="FMN_red"/>
    <property type="match status" value="1"/>
</dbReference>
<dbReference type="InterPro" id="IPR005025">
    <property type="entry name" value="FMN_Rdtase-like_dom"/>
</dbReference>
<evidence type="ECO:0000313" key="2">
    <source>
        <dbReference type="EMBL" id="HJC83964.1"/>
    </source>
</evidence>
<evidence type="ECO:0000313" key="3">
    <source>
        <dbReference type="Proteomes" id="UP000823858"/>
    </source>
</evidence>
<organism evidence="2 3">
    <name type="scientific">Candidatus Corynebacterium faecigallinarum</name>
    <dbReference type="NCBI Taxonomy" id="2838528"/>
    <lineage>
        <taxon>Bacteria</taxon>
        <taxon>Bacillati</taxon>
        <taxon>Actinomycetota</taxon>
        <taxon>Actinomycetes</taxon>
        <taxon>Mycobacteriales</taxon>
        <taxon>Corynebacteriaceae</taxon>
        <taxon>Corynebacterium</taxon>
    </lineage>
</organism>
<dbReference type="GO" id="GO:0005829">
    <property type="term" value="C:cytosol"/>
    <property type="evidence" value="ECO:0007669"/>
    <property type="project" value="TreeGrafter"/>
</dbReference>
<comment type="caution">
    <text evidence="2">The sequence shown here is derived from an EMBL/GenBank/DDBJ whole genome shotgun (WGS) entry which is preliminary data.</text>
</comment>
<accession>A0A9D2QAJ0</accession>
<dbReference type="SUPFAM" id="SSF52218">
    <property type="entry name" value="Flavoproteins"/>
    <property type="match status" value="1"/>
</dbReference>
<dbReference type="GO" id="GO:0010181">
    <property type="term" value="F:FMN binding"/>
    <property type="evidence" value="ECO:0007669"/>
    <property type="project" value="TreeGrafter"/>
</dbReference>
<reference evidence="2" key="1">
    <citation type="journal article" date="2021" name="PeerJ">
        <title>Extensive microbial diversity within the chicken gut microbiome revealed by metagenomics and culture.</title>
        <authorList>
            <person name="Gilroy R."/>
            <person name="Ravi A."/>
            <person name="Getino M."/>
            <person name="Pursley I."/>
            <person name="Horton D.L."/>
            <person name="Alikhan N.F."/>
            <person name="Baker D."/>
            <person name="Gharbi K."/>
            <person name="Hall N."/>
            <person name="Watson M."/>
            <person name="Adriaenssens E.M."/>
            <person name="Foster-Nyarko E."/>
            <person name="Jarju S."/>
            <person name="Secka A."/>
            <person name="Antonio M."/>
            <person name="Oren A."/>
            <person name="Chaudhuri R.R."/>
            <person name="La Ragione R."/>
            <person name="Hildebrand F."/>
            <person name="Pallen M.J."/>
        </authorList>
    </citation>
    <scope>NUCLEOTIDE SEQUENCE</scope>
    <source>
        <strain evidence="2">ChiHjej13B12-4958</strain>
    </source>
</reference>
<sequence length="194" mass="20754">MTSETINSRPRIAVFAGTVREGRNSIKVAEWAVQTLKAAGIDADVEVLDLAEQNLGKFTSATPPRMHEGAYEEPELAAWSEKVGSFDGFLFATGEYNGSVPGVMKNAVDSLFAEWTEKPVGFIGWGATGASSAISHWHTVVTFLGMKLVGEDVLLPFAEAFPDFVFTPSEQHTEALVALGTAVAEAAEFVSVEV</sequence>
<dbReference type="InterPro" id="IPR029039">
    <property type="entry name" value="Flavoprotein-like_sf"/>
</dbReference>
<dbReference type="AlphaFoldDB" id="A0A9D2QAJ0"/>
<dbReference type="GO" id="GO:0016491">
    <property type="term" value="F:oxidoreductase activity"/>
    <property type="evidence" value="ECO:0007669"/>
    <property type="project" value="InterPro"/>
</dbReference>
<dbReference type="Gene3D" id="3.40.50.360">
    <property type="match status" value="1"/>
</dbReference>
<dbReference type="PANTHER" id="PTHR30543">
    <property type="entry name" value="CHROMATE REDUCTASE"/>
    <property type="match status" value="1"/>
</dbReference>